<evidence type="ECO:0000313" key="6">
    <source>
        <dbReference type="EMBL" id="OZI79140.1"/>
    </source>
</evidence>
<evidence type="ECO:0000256" key="1">
    <source>
        <dbReference type="ARBA" id="ARBA00009437"/>
    </source>
</evidence>
<dbReference type="InterPro" id="IPR050950">
    <property type="entry name" value="HTH-type_LysR_regulators"/>
</dbReference>
<reference evidence="7" key="1">
    <citation type="submission" date="2017-05" db="EMBL/GenBank/DDBJ databases">
        <title>Complete and WGS of Bordetella genogroups.</title>
        <authorList>
            <person name="Spilker T."/>
            <person name="Lipuma J."/>
        </authorList>
    </citation>
    <scope>NUCLEOTIDE SEQUENCE [LARGE SCALE GENOMIC DNA]</scope>
    <source>
        <strain evidence="7">AU8256</strain>
    </source>
</reference>
<dbReference type="RefSeq" id="WP_028356685.1">
    <property type="nucleotide sequence ID" value="NZ_NEVT01000003.1"/>
</dbReference>
<comment type="similarity">
    <text evidence="1">Belongs to the LysR transcriptional regulatory family.</text>
</comment>
<organism evidence="6 7">
    <name type="scientific">Bordetella genomosp. 2</name>
    <dbReference type="NCBI Taxonomy" id="1983456"/>
    <lineage>
        <taxon>Bacteria</taxon>
        <taxon>Pseudomonadati</taxon>
        <taxon>Pseudomonadota</taxon>
        <taxon>Betaproteobacteria</taxon>
        <taxon>Burkholderiales</taxon>
        <taxon>Alcaligenaceae</taxon>
        <taxon>Bordetella</taxon>
    </lineage>
</organism>
<dbReference type="InterPro" id="IPR005119">
    <property type="entry name" value="LysR_subst-bd"/>
</dbReference>
<keyword evidence="2" id="KW-0805">Transcription regulation</keyword>
<evidence type="ECO:0000256" key="3">
    <source>
        <dbReference type="ARBA" id="ARBA00023125"/>
    </source>
</evidence>
<dbReference type="SUPFAM" id="SSF53850">
    <property type="entry name" value="Periplasmic binding protein-like II"/>
    <property type="match status" value="1"/>
</dbReference>
<feature type="domain" description="HTH lysR-type" evidence="5">
    <location>
        <begin position="15"/>
        <end position="71"/>
    </location>
</feature>
<dbReference type="PRINTS" id="PR00039">
    <property type="entry name" value="HTHLYSR"/>
</dbReference>
<dbReference type="Gene3D" id="1.10.10.10">
    <property type="entry name" value="Winged helix-like DNA-binding domain superfamily/Winged helix DNA-binding domain"/>
    <property type="match status" value="1"/>
</dbReference>
<keyword evidence="3" id="KW-0238">DNA-binding</keyword>
<keyword evidence="7" id="KW-1185">Reference proteome</keyword>
<dbReference type="InterPro" id="IPR036390">
    <property type="entry name" value="WH_DNA-bd_sf"/>
</dbReference>
<evidence type="ECO:0000313" key="7">
    <source>
        <dbReference type="Proteomes" id="UP000215633"/>
    </source>
</evidence>
<dbReference type="GO" id="GO:0003700">
    <property type="term" value="F:DNA-binding transcription factor activity"/>
    <property type="evidence" value="ECO:0007669"/>
    <property type="project" value="InterPro"/>
</dbReference>
<dbReference type="PANTHER" id="PTHR30419:SF8">
    <property type="entry name" value="NITROGEN ASSIMILATION TRANSCRIPTIONAL ACTIVATOR-RELATED"/>
    <property type="match status" value="1"/>
</dbReference>
<evidence type="ECO:0000259" key="5">
    <source>
        <dbReference type="PROSITE" id="PS50931"/>
    </source>
</evidence>
<dbReference type="GO" id="GO:0005829">
    <property type="term" value="C:cytosol"/>
    <property type="evidence" value="ECO:0007669"/>
    <property type="project" value="TreeGrafter"/>
</dbReference>
<proteinExistence type="inferred from homology"/>
<dbReference type="Pfam" id="PF03466">
    <property type="entry name" value="LysR_substrate"/>
    <property type="match status" value="1"/>
</dbReference>
<accession>A0A261VZV1</accession>
<comment type="caution">
    <text evidence="6">The sequence shown here is derived from an EMBL/GenBank/DDBJ whole genome shotgun (WGS) entry which is preliminary data.</text>
</comment>
<name>A0A261VZV1_9BORD</name>
<evidence type="ECO:0000256" key="4">
    <source>
        <dbReference type="ARBA" id="ARBA00023163"/>
    </source>
</evidence>
<dbReference type="Proteomes" id="UP000215633">
    <property type="component" value="Unassembled WGS sequence"/>
</dbReference>
<protein>
    <recommendedName>
        <fullName evidence="5">HTH lysR-type domain-containing protein</fullName>
    </recommendedName>
</protein>
<dbReference type="SUPFAM" id="SSF46785">
    <property type="entry name" value="Winged helix' DNA-binding domain"/>
    <property type="match status" value="1"/>
</dbReference>
<dbReference type="EMBL" id="NEVT01000003">
    <property type="protein sequence ID" value="OZI79140.1"/>
    <property type="molecule type" value="Genomic_DNA"/>
</dbReference>
<dbReference type="Pfam" id="PF00126">
    <property type="entry name" value="HTH_1"/>
    <property type="match status" value="1"/>
</dbReference>
<dbReference type="GO" id="GO:0003677">
    <property type="term" value="F:DNA binding"/>
    <property type="evidence" value="ECO:0007669"/>
    <property type="project" value="UniProtKB-KW"/>
</dbReference>
<gene>
    <name evidence="6" type="ORF">CAL24_04140</name>
</gene>
<sequence>MDKDRNRLALRLRRLKLLHFEVVLAVAECGSLTAAAAALGRSQPAVSQQLAEAEDALGVPLFTRGRQIRGTPYLPAVLRYMRRAINDTRQLKSELEALSRGGRSVLRVGSMLVTSTGLLPEAIVRLRDGGAPVLLEVVEDIAAGLWARFDRSELDLIVGRLDERAYSEDVQSRPLYQDQHCVIVNRRHPLSAAKAPRWADTAAYPWILPPRNTALRRAIDATFLDQQLGPPEAWIESASPSVNLALLTKTDCLNVVSRGAASQYAGLGLCAILPLKLKYDVGPIGMVWARGDTSPALDAVLAALQEAADLRVRQPDARA</sequence>
<keyword evidence="4" id="KW-0804">Transcription</keyword>
<evidence type="ECO:0000256" key="2">
    <source>
        <dbReference type="ARBA" id="ARBA00023015"/>
    </source>
</evidence>
<dbReference type="PANTHER" id="PTHR30419">
    <property type="entry name" value="HTH-TYPE TRANSCRIPTIONAL REGULATOR YBHD"/>
    <property type="match status" value="1"/>
</dbReference>
<dbReference type="AlphaFoldDB" id="A0A261VZV1"/>
<dbReference type="Gene3D" id="3.40.190.10">
    <property type="entry name" value="Periplasmic binding protein-like II"/>
    <property type="match status" value="2"/>
</dbReference>
<dbReference type="PROSITE" id="PS50931">
    <property type="entry name" value="HTH_LYSR"/>
    <property type="match status" value="1"/>
</dbReference>
<dbReference type="InterPro" id="IPR000847">
    <property type="entry name" value="LysR_HTH_N"/>
</dbReference>
<dbReference type="InterPro" id="IPR036388">
    <property type="entry name" value="WH-like_DNA-bd_sf"/>
</dbReference>